<feature type="compositionally biased region" description="Basic and acidic residues" evidence="2">
    <location>
        <begin position="621"/>
        <end position="633"/>
    </location>
</feature>
<keyword evidence="1" id="KW-0175">Coiled coil</keyword>
<accession>A0ABR7QFD8</accession>
<name>A0ABR7QFD8_9FLAO</name>
<feature type="region of interest" description="Disordered" evidence="2">
    <location>
        <begin position="614"/>
        <end position="633"/>
    </location>
</feature>
<evidence type="ECO:0000313" key="3">
    <source>
        <dbReference type="EMBL" id="MBC8757291.1"/>
    </source>
</evidence>
<sequence>MAETDFVPLEKRAKGKSNVFKFVTLRNPETASPDEASKQFIHHPDISASVFVPEGNDPQKKIDYDDLSKVADTFSPIDSVEKVKAVNLGLYNFADWLFRNRNVVDTKVATQIESLKVLTAEETIEIWDNIFYYIIENKSPYIREALLMLLVTDNFVKNYTKLVETDTDVKALANASVVIPKLILSRPKKSTDESIYEVERTTAYNTVDEDAILQKLSQYQYAIEELQRVNRIYTQELSSAEIKATEAGKSPDKLEASELKGVSISTISEDTLQEQIGNPLDKDSLAKIVSPETITIVEELKLSSLKNPEKAIASIEKEMVKASTTIFENKKLTKKIVSTGSSLIELREDTGSTTGFNKGCFPTIVDQVGIFASAISSATDPTMASNFIRSTASGIGNSGGASQEVMADYGSMSFTISKVPRGAGYYVGLSPQNTNAHINSIKYAIRVSSRFNSTTSATNTIAQAYINGVSTGDFITVKSGDQLKIARVDTADGTKIVFNRYRPSTGLLSLIHKADDSSPTSELEPLLLDFAFTRADEAFHSIYFDPCGGSTDDGDGGTESSCSGVKNLGVSDYMRVEQEICCYTPGEVSHIENILQGEYKERSTRRLRRQETTTTFETENTTEKLRDTTTTDRYEMEQETSSVIQQDTAFDIGVTATSQLGPVNLTVDSGFATATSTVDANAQAVSYAKEISSRALDRVVNRVREERITKVIEEFEENNIHGLDNTNNTTGHVTGIYRWVDKIYKNQVVNYGKRMTYEFMIPEPAKFHLWAMAQEENNVSIEKPEDPREHGLPNHSALTLTGSSSYEHWAAAYDAKVSPPPALYKEVGKAFNKEGASASEFGFHGSSNNELTIPDGYVAYHASMTFNWFMRYHDDYWLSFSIGNRNTSEGWDEFVANSYNTTINGNFYLSDIEGALPISYDMNHVYSFHANVVIKCERKPELMEQWRIDTFAKIMEAYQQKRAEYENAVAEAKAQASLGIQIQGNNPLYNRMTEKEELKKSCLNWLEVSVGNSYYGTTSPCEDVTNMPQMQTSEALACYAQKAKFFEQAFDWDIMTYLFYPYFWGQKCNWKEIYKLDDNDHIFRGFLQAGMSRVVVPVKPNYERAVIYYMETGEIWNGGEVPVPGDPLYESVLSSLEEQEPTPVGDSWETRVPTSLNILQKDSGAIAGDGLPCNCNDYTGEGTGGSTLIGNPEGGISKFQVS</sequence>
<evidence type="ECO:0000256" key="2">
    <source>
        <dbReference type="SAM" id="MobiDB-lite"/>
    </source>
</evidence>
<gene>
    <name evidence="3" type="ORF">H2O64_21655</name>
</gene>
<evidence type="ECO:0000256" key="1">
    <source>
        <dbReference type="SAM" id="Coils"/>
    </source>
</evidence>
<dbReference type="EMBL" id="JACGWS010000018">
    <property type="protein sequence ID" value="MBC8757291.1"/>
    <property type="molecule type" value="Genomic_DNA"/>
</dbReference>
<evidence type="ECO:0000313" key="4">
    <source>
        <dbReference type="Proteomes" id="UP000619238"/>
    </source>
</evidence>
<feature type="coiled-coil region" evidence="1">
    <location>
        <begin position="216"/>
        <end position="243"/>
    </location>
</feature>
<evidence type="ECO:0008006" key="5">
    <source>
        <dbReference type="Google" id="ProtNLM"/>
    </source>
</evidence>
<protein>
    <recommendedName>
        <fullName evidence="5">MACPF domain-containing protein</fullName>
    </recommendedName>
</protein>
<dbReference type="RefSeq" id="WP_187564334.1">
    <property type="nucleotide sequence ID" value="NZ_JACGWS010000018.1"/>
</dbReference>
<proteinExistence type="predicted"/>
<feature type="coiled-coil region" evidence="1">
    <location>
        <begin position="948"/>
        <end position="975"/>
    </location>
</feature>
<comment type="caution">
    <text evidence="3">The sequence shown here is derived from an EMBL/GenBank/DDBJ whole genome shotgun (WGS) entry which is preliminary data.</text>
</comment>
<organism evidence="3 4">
    <name type="scientific">Kordia aestuariivivens</name>
    <dbReference type="NCBI Taxonomy" id="2759037"/>
    <lineage>
        <taxon>Bacteria</taxon>
        <taxon>Pseudomonadati</taxon>
        <taxon>Bacteroidota</taxon>
        <taxon>Flavobacteriia</taxon>
        <taxon>Flavobacteriales</taxon>
        <taxon>Flavobacteriaceae</taxon>
        <taxon>Kordia</taxon>
    </lineage>
</organism>
<reference evidence="3 4" key="1">
    <citation type="submission" date="2020-07" db="EMBL/GenBank/DDBJ databases">
        <title>Description of Kordia aestuariivivens sp. nov., isolated from a tidal flat.</title>
        <authorList>
            <person name="Park S."/>
            <person name="Yoon J.-H."/>
        </authorList>
    </citation>
    <scope>NUCLEOTIDE SEQUENCE [LARGE SCALE GENOMIC DNA]</scope>
    <source>
        <strain evidence="3 4">YSTF-M3</strain>
    </source>
</reference>
<keyword evidence="4" id="KW-1185">Reference proteome</keyword>
<dbReference type="Proteomes" id="UP000619238">
    <property type="component" value="Unassembled WGS sequence"/>
</dbReference>